<reference evidence="2" key="1">
    <citation type="submission" date="2014-07" db="EMBL/GenBank/DDBJ databases">
        <title>Identification of a novel salt tolerance gene in wild soybean by whole-genome sequencing.</title>
        <authorList>
            <person name="Lam H.-M."/>
            <person name="Qi X."/>
            <person name="Li M.-W."/>
            <person name="Liu X."/>
            <person name="Xie M."/>
            <person name="Ni M."/>
            <person name="Xu X."/>
        </authorList>
    </citation>
    <scope>NUCLEOTIDE SEQUENCE [LARGE SCALE GENOMIC DNA]</scope>
    <source>
        <tissue evidence="2">Root</tissue>
    </source>
</reference>
<name>A0A0B2P863_GLYSO</name>
<gene>
    <name evidence="2" type="ORF">glysoja_050123</name>
</gene>
<feature type="compositionally biased region" description="Basic and acidic residues" evidence="1">
    <location>
        <begin position="13"/>
        <end position="38"/>
    </location>
</feature>
<feature type="region of interest" description="Disordered" evidence="1">
    <location>
        <begin position="1"/>
        <end position="48"/>
    </location>
</feature>
<dbReference type="Proteomes" id="UP000053555">
    <property type="component" value="Unassembled WGS sequence"/>
</dbReference>
<organism evidence="2">
    <name type="scientific">Glycine soja</name>
    <name type="common">Wild soybean</name>
    <dbReference type="NCBI Taxonomy" id="3848"/>
    <lineage>
        <taxon>Eukaryota</taxon>
        <taxon>Viridiplantae</taxon>
        <taxon>Streptophyta</taxon>
        <taxon>Embryophyta</taxon>
        <taxon>Tracheophyta</taxon>
        <taxon>Spermatophyta</taxon>
        <taxon>Magnoliopsida</taxon>
        <taxon>eudicotyledons</taxon>
        <taxon>Gunneridae</taxon>
        <taxon>Pentapetalae</taxon>
        <taxon>rosids</taxon>
        <taxon>fabids</taxon>
        <taxon>Fabales</taxon>
        <taxon>Fabaceae</taxon>
        <taxon>Papilionoideae</taxon>
        <taxon>50 kb inversion clade</taxon>
        <taxon>NPAAA clade</taxon>
        <taxon>indigoferoid/millettioid clade</taxon>
        <taxon>Phaseoleae</taxon>
        <taxon>Glycine</taxon>
        <taxon>Glycine subgen. Soja</taxon>
    </lineage>
</organism>
<protein>
    <submittedName>
        <fullName evidence="2">Uncharacterized protein</fullName>
    </submittedName>
</protein>
<dbReference type="EMBL" id="KN668337">
    <property type="protein sequence ID" value="KHN05401.1"/>
    <property type="molecule type" value="Genomic_DNA"/>
</dbReference>
<proteinExistence type="predicted"/>
<evidence type="ECO:0000256" key="1">
    <source>
        <dbReference type="SAM" id="MobiDB-lite"/>
    </source>
</evidence>
<sequence>MLKNLVNHAYSSKYRDEEGKGKENGAGEKVTEALEKSLGKSKSMLEYS</sequence>
<accession>A0A0B2P863</accession>
<dbReference type="AlphaFoldDB" id="A0A0B2P863"/>
<evidence type="ECO:0000313" key="2">
    <source>
        <dbReference type="EMBL" id="KHN05401.1"/>
    </source>
</evidence>